<protein>
    <recommendedName>
        <fullName evidence="4">Phenyloxazoline synthase MbtB</fullName>
    </recommendedName>
    <alternativeName>
        <fullName evidence="8">Mycobactin synthetase protein B</fullName>
    </alternativeName>
</protein>
<dbReference type="Pfam" id="PF00550">
    <property type="entry name" value="PP-binding"/>
    <property type="match status" value="2"/>
</dbReference>
<dbReference type="Gene3D" id="2.30.38.10">
    <property type="entry name" value="Luciferase, Domain 3"/>
    <property type="match status" value="1"/>
</dbReference>
<dbReference type="InterPro" id="IPR036736">
    <property type="entry name" value="ACP-like_sf"/>
</dbReference>
<evidence type="ECO:0000256" key="5">
    <source>
        <dbReference type="ARBA" id="ARBA00022450"/>
    </source>
</evidence>
<dbReference type="PROSITE" id="PS00455">
    <property type="entry name" value="AMP_BINDING"/>
    <property type="match status" value="1"/>
</dbReference>
<dbReference type="Gene3D" id="3.40.50.1820">
    <property type="entry name" value="alpha/beta hydrolase"/>
    <property type="match status" value="2"/>
</dbReference>
<feature type="domain" description="Carrier" evidence="10">
    <location>
        <begin position="1797"/>
        <end position="1872"/>
    </location>
</feature>
<dbReference type="GO" id="GO:0031177">
    <property type="term" value="F:phosphopantetheine binding"/>
    <property type="evidence" value="ECO:0007669"/>
    <property type="project" value="InterPro"/>
</dbReference>
<dbReference type="InterPro" id="IPR001242">
    <property type="entry name" value="Condensation_dom"/>
</dbReference>
<dbReference type="GO" id="GO:0044550">
    <property type="term" value="P:secondary metabolite biosynthetic process"/>
    <property type="evidence" value="ECO:0007669"/>
    <property type="project" value="TreeGrafter"/>
</dbReference>
<evidence type="ECO:0000313" key="12">
    <source>
        <dbReference type="Proteomes" id="UP000501240"/>
    </source>
</evidence>
<dbReference type="GO" id="GO:0072330">
    <property type="term" value="P:monocarboxylic acid biosynthetic process"/>
    <property type="evidence" value="ECO:0007669"/>
    <property type="project" value="UniProtKB-ARBA"/>
</dbReference>
<dbReference type="InterPro" id="IPR009081">
    <property type="entry name" value="PP-bd_ACP"/>
</dbReference>
<dbReference type="SUPFAM" id="SSF52777">
    <property type="entry name" value="CoA-dependent acyltransferases"/>
    <property type="match status" value="3"/>
</dbReference>
<dbReference type="InterPro" id="IPR006162">
    <property type="entry name" value="Ppantetheine_attach_site"/>
</dbReference>
<evidence type="ECO:0000256" key="7">
    <source>
        <dbReference type="ARBA" id="ARBA00022598"/>
    </source>
</evidence>
<dbReference type="GO" id="GO:0016874">
    <property type="term" value="F:ligase activity"/>
    <property type="evidence" value="ECO:0007669"/>
    <property type="project" value="UniProtKB-KW"/>
</dbReference>
<dbReference type="Gene3D" id="3.30.559.10">
    <property type="entry name" value="Chloramphenicol acetyltransferase-like domain"/>
    <property type="match status" value="1"/>
</dbReference>
<dbReference type="EMBL" id="CP053892">
    <property type="protein sequence ID" value="QKG19887.1"/>
    <property type="molecule type" value="Genomic_DNA"/>
</dbReference>
<dbReference type="CDD" id="cd19535">
    <property type="entry name" value="Cyc_NRPS"/>
    <property type="match status" value="1"/>
</dbReference>
<dbReference type="PROSITE" id="PS50075">
    <property type="entry name" value="CARRIER"/>
    <property type="match status" value="2"/>
</dbReference>
<dbReference type="SMART" id="SM00823">
    <property type="entry name" value="PKS_PP"/>
    <property type="match status" value="2"/>
</dbReference>
<dbReference type="InterPro" id="IPR025110">
    <property type="entry name" value="AMP-bd_C"/>
</dbReference>
<sequence length="1908" mass="207106">MHDFQEIDTWAAYLRGVPPSVRLPHEPSGPRGGLERTGSPGPGGPLGGDRALAALAALLHRYSGEKELLVGRVVAGSPDRVQPLRLTVDPDAPAAELVEQAGRVLRDAEERGALAAAELLSLRDCDQPCHALLIEGDGAQAPPLADVAVVLGEEGAVTAVAAGRFDAASAARLAAHYANLAEGVTEHPETALDRVPMLTDAECAEALVEWNDTDEPVAAATVPELIEQVAARTPGRTAVRDADRAATYGELDADANRLANHLRAQGVTGHDRVAVLLERGVWSVLAQLAVFKLGAAVVLLDAEYPEARLGFMVDDTEAAAVITRSALAGRVAVERTVTVDTGEWRAAPAERPEGTGVVEPADDSVSHIAFTSGSTGTPKAVQLRHGPFRNTVGVLIRQCGITADARGTWLCSPGFGLVEVDFFPVLAAGGTVLVPAPETAASAEALRDWLVEERVTHTLQLTAMAERLWTLPWPAGCALRSMRVAGERVRGWPSPDLPYSVLNVYGSAEANVVATCDLTAVAGTLPEDGRAARNVPIGRPVANVRAYVLDRHQRPVPRGVLGELYISGASLSRGYLNRPGANSEKFTINPIPDDPYPVLYRSGDVARYWPDGTIEIVGRLDDEVKIRGYRVHPGEVESVLAAQPGVRQCAVVAREDVPGERRLVAYVEPDRGAPPLVRELRRALRAVLPPYMLPSAFVVGDLPSTSNGKIDRGALPVPPRSRPDLDTPYQEPRNADETALAELWSQVLAVDGIGVLDDFFELGGDSLLAMRLLSRMAERSRVEFGMADFYDAPSIRQMARVLATRREAGRHAETTVYPVIEPDAERRYEPFPLTETQQALWIGRGGAVEYGDVGCHGYFEWERDGLDVDRFRTAWGRLMERHDMLRTVIRPDGTQQILPVPPHDPVTVTDLRGLPGEESLARADEIRAEMSHQVMDPSAWPLFDVRLTRLRGGRVRLHIGIDLLLMDAWSAFQVLFPDLIELYENPDGELPPLGIGFRDYIVEGQRILKSSADYERSKRYWLDRLPALPAAPDLPMIASPKEPVLFDRRECVVGPDRWKRLKDRANASGVTPSGILVAAFAEVLRTWSRNDRFTVNFPIFDRMPLHPQIEHVLGDFTNTLLVAVEKTDGTFEERARDLQAQLWQDLEHRHFNGVEVLREIARRDGGALRPAMPVVVTSLLGHPPRRQVSALGEETYGISQTPQVTLDFQIREIDAALHFKWDFLAALYPAGMIDAMFSAYRGLIDALIDDPEAWGRECFELVPAEQLARRAAVNDTAAGVRPVLLHEILAEQAARRPDAPVVVSGRRRLGYGELYAEANRIGRGLRERGVRPGELVAVVTEKGWEAYPAVYGVLASGAAYLPIDAGVPADRLAHLTASAGVRIALTQPWLVDRLQWPEGVEVLAVGDGSTGHDFVGYGTEPLDTVQTAGDLAYTIYTSGSTGVPKGVAVDHAGVVNMVDDVNRRLGVGPSDRGFGAAGLHFDMSVYDVFGIVAAGASIVLPDPFTRPDPDAWLDLVARESVTFWSSVPALLEIVVDRADARRDGALESVRTVVLSGDWIPLTLPDRMRGHAPRARIFSSGGPTETICWSILYEVGEVDPDWASIPYGTPIANQRYHIVDGRYRHRPDWVPGEMVVASEVGLAHGYHRDEERTARRFFRLPGTGERVYATGDIGRYLPDGNIEILGRDDFQVKVQGHRIELGEIEAVLERHPQVQTAVAVAPANAEGRRHLTAFVVPAPGAEPAAERLGAFLTDRLPAYMVPADLRVVEELPLTGNGKLDRRALTEQAARHEAAEDDGPATPLETLLCGLCAEVLGLPEVGPGGNFFQLGGDSLSGTRLVSRINETFAAEVPLRTVFTSVTMRDLAAALAADPEYGEVMTAFADALVNADDDELARMVGDDAADTAGAA</sequence>
<proteinExistence type="inferred from homology"/>
<keyword evidence="5" id="KW-0596">Phosphopantetheine</keyword>
<dbReference type="Gene3D" id="3.40.50.980">
    <property type="match status" value="2"/>
</dbReference>
<dbReference type="NCBIfam" id="TIGR01733">
    <property type="entry name" value="AA-adenyl-dom"/>
    <property type="match status" value="2"/>
</dbReference>
<keyword evidence="11" id="KW-0413">Isomerase</keyword>
<evidence type="ECO:0000256" key="9">
    <source>
        <dbReference type="SAM" id="MobiDB-lite"/>
    </source>
</evidence>
<feature type="region of interest" description="Disordered" evidence="9">
    <location>
        <begin position="18"/>
        <end position="47"/>
    </location>
</feature>
<dbReference type="GO" id="GO:0008610">
    <property type="term" value="P:lipid biosynthetic process"/>
    <property type="evidence" value="ECO:0007669"/>
    <property type="project" value="UniProtKB-ARBA"/>
</dbReference>
<dbReference type="InterPro" id="IPR029058">
    <property type="entry name" value="AB_hydrolase_fold"/>
</dbReference>
<dbReference type="FunFam" id="3.30.559.30:FF:000006">
    <property type="entry name" value="Yersiniabactin polyketide/non-ribosomal peptide synthetase"/>
    <property type="match status" value="1"/>
</dbReference>
<keyword evidence="11" id="KW-0378">Hydrolase</keyword>
<dbReference type="InterPro" id="IPR020845">
    <property type="entry name" value="AMP-binding_CS"/>
</dbReference>
<dbReference type="InterPro" id="IPR000873">
    <property type="entry name" value="AMP-dep_synth/lig_dom"/>
</dbReference>
<evidence type="ECO:0000259" key="10">
    <source>
        <dbReference type="PROSITE" id="PS50075"/>
    </source>
</evidence>
<dbReference type="GO" id="GO:0043041">
    <property type="term" value="P:amino acid activation for nonribosomal peptide biosynthetic process"/>
    <property type="evidence" value="ECO:0007669"/>
    <property type="project" value="TreeGrafter"/>
</dbReference>
<comment type="pathway">
    <text evidence="2">Siderophore biosynthesis; mycobactin biosynthesis.</text>
</comment>
<dbReference type="FunFam" id="3.30.559.10:FF:000023">
    <property type="entry name" value="Non-ribosomal peptide synthetase"/>
    <property type="match status" value="1"/>
</dbReference>
<dbReference type="SUPFAM" id="SSF47336">
    <property type="entry name" value="ACP-like"/>
    <property type="match status" value="2"/>
</dbReference>
<dbReference type="GO" id="GO:0016853">
    <property type="term" value="F:isomerase activity"/>
    <property type="evidence" value="ECO:0007669"/>
    <property type="project" value="UniProtKB-KW"/>
</dbReference>
<dbReference type="InterPro" id="IPR020806">
    <property type="entry name" value="PKS_PP-bd"/>
</dbReference>
<organism evidence="11 12">
    <name type="scientific">Actinomadura verrucosospora</name>
    <dbReference type="NCBI Taxonomy" id="46165"/>
    <lineage>
        <taxon>Bacteria</taxon>
        <taxon>Bacillati</taxon>
        <taxon>Actinomycetota</taxon>
        <taxon>Actinomycetes</taxon>
        <taxon>Streptosporangiales</taxon>
        <taxon>Thermomonosporaceae</taxon>
        <taxon>Actinomadura</taxon>
    </lineage>
</organism>
<dbReference type="InterPro" id="IPR010071">
    <property type="entry name" value="AA_adenyl_dom"/>
</dbReference>
<dbReference type="InterPro" id="IPR023213">
    <property type="entry name" value="CAT-like_dom_sf"/>
</dbReference>
<evidence type="ECO:0000313" key="11">
    <source>
        <dbReference type="EMBL" id="QKG19887.1"/>
    </source>
</evidence>
<dbReference type="Pfam" id="PF13193">
    <property type="entry name" value="AMP-binding_C"/>
    <property type="match status" value="2"/>
</dbReference>
<evidence type="ECO:0000256" key="8">
    <source>
        <dbReference type="ARBA" id="ARBA00033440"/>
    </source>
</evidence>
<dbReference type="InterPro" id="IPR045851">
    <property type="entry name" value="AMP-bd_C_sf"/>
</dbReference>
<keyword evidence="12" id="KW-1185">Reference proteome</keyword>
<dbReference type="Gene3D" id="3.30.300.30">
    <property type="match status" value="2"/>
</dbReference>
<dbReference type="CDD" id="cd05930">
    <property type="entry name" value="A_NRPS"/>
    <property type="match status" value="1"/>
</dbReference>
<accession>A0A7D4A406</accession>
<evidence type="ECO:0000256" key="3">
    <source>
        <dbReference type="ARBA" id="ARBA00007380"/>
    </source>
</evidence>
<dbReference type="GO" id="GO:0016787">
    <property type="term" value="F:hydrolase activity"/>
    <property type="evidence" value="ECO:0007669"/>
    <property type="project" value="UniProtKB-KW"/>
</dbReference>
<evidence type="ECO:0000256" key="1">
    <source>
        <dbReference type="ARBA" id="ARBA00001957"/>
    </source>
</evidence>
<dbReference type="Pfam" id="PF00501">
    <property type="entry name" value="AMP-binding"/>
    <property type="match status" value="2"/>
</dbReference>
<feature type="region of interest" description="Disordered" evidence="9">
    <location>
        <begin position="709"/>
        <end position="731"/>
    </location>
</feature>
<dbReference type="GO" id="GO:0005737">
    <property type="term" value="C:cytoplasm"/>
    <property type="evidence" value="ECO:0007669"/>
    <property type="project" value="TreeGrafter"/>
</dbReference>
<dbReference type="FunFam" id="1.10.1200.10:FF:000016">
    <property type="entry name" value="Non-ribosomal peptide synthase"/>
    <property type="match status" value="1"/>
</dbReference>
<evidence type="ECO:0000256" key="6">
    <source>
        <dbReference type="ARBA" id="ARBA00022553"/>
    </source>
</evidence>
<comment type="cofactor">
    <cofactor evidence="1">
        <name>pantetheine 4'-phosphate</name>
        <dbReference type="ChEBI" id="CHEBI:47942"/>
    </cofactor>
</comment>
<dbReference type="PANTHER" id="PTHR45527:SF10">
    <property type="entry name" value="PYOCHELIN SYNTHASE PCHF"/>
    <property type="match status" value="1"/>
</dbReference>
<evidence type="ECO:0000256" key="4">
    <source>
        <dbReference type="ARBA" id="ARBA00016743"/>
    </source>
</evidence>
<dbReference type="Gene3D" id="3.30.559.30">
    <property type="entry name" value="Nonribosomal peptide synthetase, condensation domain"/>
    <property type="match status" value="2"/>
</dbReference>
<reference evidence="11 12" key="1">
    <citation type="submission" date="2020-05" db="EMBL/GenBank/DDBJ databases">
        <title>Actinomadura verrucosospora NRRL-B18236 (PFL_A860) Genome sequencing and assembly.</title>
        <authorList>
            <person name="Samborskyy M."/>
        </authorList>
    </citation>
    <scope>NUCLEOTIDE SEQUENCE [LARGE SCALE GENOMIC DNA]</scope>
    <source>
        <strain evidence="11 12">NRRL:B18236</strain>
    </source>
</reference>
<dbReference type="PANTHER" id="PTHR45527">
    <property type="entry name" value="NONRIBOSOMAL PEPTIDE SYNTHETASE"/>
    <property type="match status" value="1"/>
</dbReference>
<dbReference type="InterPro" id="IPR042099">
    <property type="entry name" value="ANL_N_sf"/>
</dbReference>
<feature type="domain" description="Carrier" evidence="10">
    <location>
        <begin position="731"/>
        <end position="806"/>
    </location>
</feature>
<gene>
    <name evidence="11" type="ORF">ACTIVE_1523</name>
</gene>
<dbReference type="PROSITE" id="PS00012">
    <property type="entry name" value="PHOSPHOPANTETHEINE"/>
    <property type="match status" value="2"/>
</dbReference>
<name>A0A7D4A406_ACTVE</name>
<dbReference type="InterPro" id="IPR057737">
    <property type="entry name" value="Condensation_MtbB-like"/>
</dbReference>
<evidence type="ECO:0000256" key="2">
    <source>
        <dbReference type="ARBA" id="ARBA00005102"/>
    </source>
</evidence>
<dbReference type="Pfam" id="PF00668">
    <property type="entry name" value="Condensation"/>
    <property type="match status" value="1"/>
</dbReference>
<keyword evidence="6" id="KW-0597">Phosphoprotein</keyword>
<comment type="similarity">
    <text evidence="3">Belongs to the ATP-dependent AMP-binding enzyme family. MbtB subfamily.</text>
</comment>
<dbReference type="SUPFAM" id="SSF56801">
    <property type="entry name" value="Acetyl-CoA synthetase-like"/>
    <property type="match status" value="2"/>
</dbReference>
<dbReference type="Proteomes" id="UP000501240">
    <property type="component" value="Chromosome"/>
</dbReference>
<keyword evidence="7" id="KW-0436">Ligase</keyword>
<dbReference type="Gene3D" id="3.40.50.12780">
    <property type="entry name" value="N-terminal domain of ligase-like"/>
    <property type="match status" value="1"/>
</dbReference>